<comment type="caution">
    <text evidence="2">The sequence shown here is derived from an EMBL/GenBank/DDBJ whole genome shotgun (WGS) entry which is preliminary data.</text>
</comment>
<feature type="domain" description="PX" evidence="1">
    <location>
        <begin position="9"/>
        <end position="121"/>
    </location>
</feature>
<protein>
    <recommendedName>
        <fullName evidence="1">PX domain-containing protein</fullName>
    </recommendedName>
</protein>
<organism evidence="2 3">
    <name type="scientific">Prymnesium parvum</name>
    <name type="common">Toxic golden alga</name>
    <dbReference type="NCBI Taxonomy" id="97485"/>
    <lineage>
        <taxon>Eukaryota</taxon>
        <taxon>Haptista</taxon>
        <taxon>Haptophyta</taxon>
        <taxon>Prymnesiophyceae</taxon>
        <taxon>Prymnesiales</taxon>
        <taxon>Prymnesiaceae</taxon>
        <taxon>Prymnesium</taxon>
    </lineage>
</organism>
<gene>
    <name evidence="2" type="ORF">AB1Y20_003029</name>
</gene>
<dbReference type="EMBL" id="JBGBPQ010000010">
    <property type="protein sequence ID" value="KAL1518744.1"/>
    <property type="molecule type" value="Genomic_DNA"/>
</dbReference>
<dbReference type="Gene3D" id="3.90.1720.10">
    <property type="entry name" value="endopeptidase domain like (from Nostoc punctiforme)"/>
    <property type="match status" value="1"/>
</dbReference>
<dbReference type="PANTHER" id="PTHR47112:SF1">
    <property type="entry name" value="PX DOMAIN-CONTAINING PROTEIN"/>
    <property type="match status" value="1"/>
</dbReference>
<dbReference type="AlphaFoldDB" id="A0AB34JA94"/>
<dbReference type="Gene3D" id="3.30.1520.10">
    <property type="entry name" value="Phox-like domain"/>
    <property type="match status" value="1"/>
</dbReference>
<dbReference type="InterPro" id="IPR038765">
    <property type="entry name" value="Papain-like_cys_pep_sf"/>
</dbReference>
<dbReference type="SUPFAM" id="SSF54001">
    <property type="entry name" value="Cysteine proteinases"/>
    <property type="match status" value="1"/>
</dbReference>
<evidence type="ECO:0000313" key="3">
    <source>
        <dbReference type="Proteomes" id="UP001515480"/>
    </source>
</evidence>
<evidence type="ECO:0000259" key="1">
    <source>
        <dbReference type="PROSITE" id="PS50195"/>
    </source>
</evidence>
<dbReference type="Pfam" id="PF00787">
    <property type="entry name" value="PX"/>
    <property type="match status" value="1"/>
</dbReference>
<evidence type="ECO:0000313" key="2">
    <source>
        <dbReference type="EMBL" id="KAL1518744.1"/>
    </source>
</evidence>
<accession>A0AB34JA94</accession>
<proteinExistence type="predicted"/>
<name>A0AB34JA94_PRYPA</name>
<dbReference type="InterPro" id="IPR036871">
    <property type="entry name" value="PX_dom_sf"/>
</dbReference>
<dbReference type="PANTHER" id="PTHR47112">
    <property type="entry name" value="PX DOMAIN-CONTAINING PROTEIN"/>
    <property type="match status" value="1"/>
</dbReference>
<keyword evidence="3" id="KW-1185">Reference proteome</keyword>
<sequence length="351" mass="38057">MGAAPSHEAALGCSLNSTRLSGPSRRPFVEYCVQLERADLTWVVWRRYAEFAALQKALKPLVGEAASAFPPKLGGRHGRSPRIVLARISALELWLRRLLRTDLALRQLCLLEFVGIAGKEFCGGRVAAMELRRANRGTPPVRVEKLRAVAETGDLLLFKTRAAAPELQRVLTGSEWDHVGMVVHTDGTGHVCTARESHRVHVLHAVSDGCSLCEVERLLSCSSDYEEIALRQVHWAGRGSQCGVCLIAKWCSEVIGKPYDLTISKLILGQTNKSSLHCGSVEGSPDTAGFFCSELLAHAYQQIGVLSRERAAPGYWPKHFGRAASPPLALINGASISDEIPIEGPGPQAGT</sequence>
<dbReference type="GO" id="GO:0035091">
    <property type="term" value="F:phosphatidylinositol binding"/>
    <property type="evidence" value="ECO:0007669"/>
    <property type="project" value="InterPro"/>
</dbReference>
<dbReference type="Proteomes" id="UP001515480">
    <property type="component" value="Unassembled WGS sequence"/>
</dbReference>
<dbReference type="PROSITE" id="PS50195">
    <property type="entry name" value="PX"/>
    <property type="match status" value="1"/>
</dbReference>
<reference evidence="2 3" key="1">
    <citation type="journal article" date="2024" name="Science">
        <title>Giant polyketide synthase enzymes in the biosynthesis of giant marine polyether toxins.</title>
        <authorList>
            <person name="Fallon T.R."/>
            <person name="Shende V.V."/>
            <person name="Wierzbicki I.H."/>
            <person name="Pendleton A.L."/>
            <person name="Watervoot N.F."/>
            <person name="Auber R.P."/>
            <person name="Gonzalez D.J."/>
            <person name="Wisecaver J.H."/>
            <person name="Moore B.S."/>
        </authorList>
    </citation>
    <scope>NUCLEOTIDE SEQUENCE [LARGE SCALE GENOMIC DNA]</scope>
    <source>
        <strain evidence="2 3">12B1</strain>
    </source>
</reference>
<dbReference type="InterPro" id="IPR001683">
    <property type="entry name" value="PX_dom"/>
</dbReference>
<dbReference type="SUPFAM" id="SSF64268">
    <property type="entry name" value="PX domain"/>
    <property type="match status" value="1"/>
</dbReference>